<proteinExistence type="predicted"/>
<evidence type="ECO:0000313" key="2">
    <source>
        <dbReference type="Proteomes" id="UP000494216"/>
    </source>
</evidence>
<comment type="caution">
    <text evidence="1">The sequence shown here is derived from an EMBL/GenBank/DDBJ whole genome shotgun (WGS) entry which is preliminary data.</text>
</comment>
<protein>
    <submittedName>
        <fullName evidence="1">Uncharacterized protein</fullName>
    </submittedName>
</protein>
<sequence>MPVPEFYRLRHGNPPYLFFDKSQYFFRTIFYIKRQKLDIKITGMIHAYS</sequence>
<evidence type="ECO:0000313" key="1">
    <source>
        <dbReference type="EMBL" id="CAA9889243.1"/>
    </source>
</evidence>
<dbReference type="Proteomes" id="UP000494216">
    <property type="component" value="Unassembled WGS sequence"/>
</dbReference>
<name>A0A8S0WXP2_9GAMM</name>
<dbReference type="AlphaFoldDB" id="A0A8S0WXP2"/>
<gene>
    <name evidence="1" type="ORF">METHB2_10083</name>
</gene>
<dbReference type="EMBL" id="CADCXN010000001">
    <property type="protein sequence ID" value="CAA9889243.1"/>
    <property type="molecule type" value="Genomic_DNA"/>
</dbReference>
<accession>A0A8S0WXP2</accession>
<organism evidence="1 2">
    <name type="scientific">Candidatus Methylobacter favarea</name>
    <dbReference type="NCBI Taxonomy" id="2707345"/>
    <lineage>
        <taxon>Bacteria</taxon>
        <taxon>Pseudomonadati</taxon>
        <taxon>Pseudomonadota</taxon>
        <taxon>Gammaproteobacteria</taxon>
        <taxon>Methylococcales</taxon>
        <taxon>Methylococcaceae</taxon>
        <taxon>Methylobacter</taxon>
    </lineage>
</organism>
<reference evidence="1 2" key="1">
    <citation type="submission" date="2020-02" db="EMBL/GenBank/DDBJ databases">
        <authorList>
            <person name="Hogendoorn C."/>
        </authorList>
    </citation>
    <scope>NUCLEOTIDE SEQUENCE [LARGE SCALE GENOMIC DNA]</scope>
    <source>
        <strain evidence="1">METHB21</strain>
    </source>
</reference>
<keyword evidence="2" id="KW-1185">Reference proteome</keyword>